<feature type="active site" evidence="10">
    <location>
        <position position="503"/>
    </location>
</feature>
<organism evidence="17">
    <name type="scientific">Micromonas pusilla (strain CCMP1545)</name>
    <name type="common">Picoplanktonic green alga</name>
    <dbReference type="NCBI Taxonomy" id="564608"/>
    <lineage>
        <taxon>Eukaryota</taxon>
        <taxon>Viridiplantae</taxon>
        <taxon>Chlorophyta</taxon>
        <taxon>Mamiellophyceae</taxon>
        <taxon>Mamiellales</taxon>
        <taxon>Mamiellaceae</taxon>
        <taxon>Micromonas</taxon>
    </lineage>
</organism>
<comment type="catalytic activity">
    <reaction evidence="9">
        <text>N(4)-(alpha-D-Man-(1-&gt;2)-alpha-D-Man-(1-&gt;2)-alpha-D-Man-(1-&gt;3)-[alpha-D-Man-(1-&gt;2)-alpha-D-Man-(1-&gt;3)-[alpha-D-Man-(1-&gt;2)-alpha-D-Man-(1-&gt;6)]-alpha-D-Man-(1-&gt;6)]-beta-D-Man-(1-&gt;4)-beta-D-GlcNAc-(1-&gt;4)-beta-D-GlcNAc)-L-asparaginyl-[protein] (N-glucan mannose isomer 9A1,2,3B1,2,3) + 4 H2O = N(4)-(alpha-D-Man-(1-&gt;3)-[alpha-D-Man-(1-&gt;3)-[alpha-D-Man-(1-&gt;6)]-alpha-D-Man-(1-&gt;6)]-beta-D-Man-(1-&gt;4)-beta-D-GlcNAc-(1-&gt;4)-beta-D-GlcNAc)-L-asparaginyl-[protein] (N-glucan mannose isomer 5A1,2) + 4 beta-D-mannose</text>
        <dbReference type="Rhea" id="RHEA:56008"/>
        <dbReference type="Rhea" id="RHEA-COMP:14356"/>
        <dbReference type="Rhea" id="RHEA-COMP:14367"/>
        <dbReference type="ChEBI" id="CHEBI:15377"/>
        <dbReference type="ChEBI" id="CHEBI:28563"/>
        <dbReference type="ChEBI" id="CHEBI:59087"/>
        <dbReference type="ChEBI" id="CHEBI:139493"/>
        <dbReference type="EC" id="3.2.1.113"/>
    </reaction>
</comment>
<feature type="binding site" evidence="11">
    <location>
        <position position="595"/>
    </location>
    <ligand>
        <name>Ca(2+)</name>
        <dbReference type="ChEBI" id="CHEBI:29108"/>
    </ligand>
</feature>
<comment type="cofactor">
    <cofactor evidence="1 11">
        <name>Ca(2+)</name>
        <dbReference type="ChEBI" id="CHEBI:29108"/>
    </cofactor>
</comment>
<evidence type="ECO:0000256" key="12">
    <source>
        <dbReference type="PIRSR" id="PIRSR601382-3"/>
    </source>
</evidence>
<comment type="pathway">
    <text evidence="2">Protein modification; protein glycosylation.</text>
</comment>
<reference evidence="16 17" key="1">
    <citation type="journal article" date="2009" name="Science">
        <title>Green evolution and dynamic adaptations revealed by genomes of the marine picoeukaryotes Micromonas.</title>
        <authorList>
            <person name="Worden A.Z."/>
            <person name="Lee J.H."/>
            <person name="Mock T."/>
            <person name="Rouze P."/>
            <person name="Simmons M.P."/>
            <person name="Aerts A.L."/>
            <person name="Allen A.E."/>
            <person name="Cuvelier M.L."/>
            <person name="Derelle E."/>
            <person name="Everett M.V."/>
            <person name="Foulon E."/>
            <person name="Grimwood J."/>
            <person name="Gundlach H."/>
            <person name="Henrissat B."/>
            <person name="Napoli C."/>
            <person name="McDonald S.M."/>
            <person name="Parker M.S."/>
            <person name="Rombauts S."/>
            <person name="Salamov A."/>
            <person name="Von Dassow P."/>
            <person name="Badger J.H."/>
            <person name="Coutinho P.M."/>
            <person name="Demir E."/>
            <person name="Dubchak I."/>
            <person name="Gentemann C."/>
            <person name="Eikrem W."/>
            <person name="Gready J.E."/>
            <person name="John U."/>
            <person name="Lanier W."/>
            <person name="Lindquist E.A."/>
            <person name="Lucas S."/>
            <person name="Mayer K.F."/>
            <person name="Moreau H."/>
            <person name="Not F."/>
            <person name="Otillar R."/>
            <person name="Panaud O."/>
            <person name="Pangilinan J."/>
            <person name="Paulsen I."/>
            <person name="Piegu B."/>
            <person name="Poliakov A."/>
            <person name="Robbens S."/>
            <person name="Schmutz J."/>
            <person name="Toulza E."/>
            <person name="Wyss T."/>
            <person name="Zelensky A."/>
            <person name="Zhou K."/>
            <person name="Armbrust E.V."/>
            <person name="Bhattacharya D."/>
            <person name="Goodenough U.W."/>
            <person name="Van de Peer Y."/>
            <person name="Grigoriev I.V."/>
        </authorList>
    </citation>
    <scope>NUCLEOTIDE SEQUENCE [LARGE SCALE GENOMIC DNA]</scope>
    <source>
        <strain evidence="16 17">CCMP1545</strain>
    </source>
</reference>
<evidence type="ECO:0000313" key="17">
    <source>
        <dbReference type="Proteomes" id="UP000001876"/>
    </source>
</evidence>
<dbReference type="InterPro" id="IPR036026">
    <property type="entry name" value="Seven-hairpin_glycosidases"/>
</dbReference>
<evidence type="ECO:0000256" key="13">
    <source>
        <dbReference type="RuleBase" id="RU361193"/>
    </source>
</evidence>
<evidence type="ECO:0000256" key="6">
    <source>
        <dbReference type="ARBA" id="ARBA00022837"/>
    </source>
</evidence>
<evidence type="ECO:0000256" key="5">
    <source>
        <dbReference type="ARBA" id="ARBA00022801"/>
    </source>
</evidence>
<dbReference type="InterPro" id="IPR050749">
    <property type="entry name" value="Glycosyl_Hydrolase_47"/>
</dbReference>
<feature type="signal peptide" evidence="15">
    <location>
        <begin position="1"/>
        <end position="23"/>
    </location>
</feature>
<dbReference type="PANTHER" id="PTHR11742">
    <property type="entry name" value="MANNOSYL-OLIGOSACCHARIDE ALPHA-1,2-MANNOSIDASE-RELATED"/>
    <property type="match status" value="1"/>
</dbReference>
<accession>C1MQQ3</accession>
<dbReference type="Proteomes" id="UP000001876">
    <property type="component" value="Unassembled WGS sequence"/>
</dbReference>
<evidence type="ECO:0000256" key="11">
    <source>
        <dbReference type="PIRSR" id="PIRSR601382-2"/>
    </source>
</evidence>
<dbReference type="GeneID" id="9683238"/>
<dbReference type="SUPFAM" id="SSF48225">
    <property type="entry name" value="Seven-hairpin glycosidases"/>
    <property type="match status" value="1"/>
</dbReference>
<dbReference type="AlphaFoldDB" id="C1MQQ3"/>
<sequence length="631" mass="67521">MTHRAAALAFALATLLASGVVVAAPEPDALGELRVANASSSSSSSSSSARRRLTFASRSRGGEPSSGASASEPPRDLEWLLRATSASPRRREDWRDGLGFATAIDALSPSDVDALLSLSDDDFRAIPTETRRAAVKASVQHAWRGYRDHAWPHDELAPLSRSGLRWLDVGVTIVDALDTLLIVGLDDDAAEAISWIAGGGGGDGDGTGATAAAAETRGGGLTFDSDVNANVFEATIRVLGGLTSAHKLGGDTRDGGVLRKALDLAEKLLPAFKTASGIPIMDVNFATGDAHQPTWTNRASLAEVGTLVLEWAALEEALLVAENRSETTRTRQRWVMHGLITKGLWDPATGGLLPSSVSAVTATFDASSTLTLGARGDSYYEYLLKHWIHAGKPAGGERAYLNAMDGVLMYLLHRAGGEALNHKMDHLACFLPGVLALGASLPASTTHLDIARELARTCVQMYARTSTGLAPEMVHFAAEGASTTSHGDFVVKLQDAHNVLRPETVESLYVLWKTTNEREWRDAAWAMWRAWEIHAKVPSGGYASLRDVENGDNSEEGAKIDRMESFFLGETLKYLYLTFSDDPALLPMECFVFNTEAHPLPVLRDGVSDGRACVERVVEGHVETLAETLGV</sequence>
<evidence type="ECO:0000313" key="16">
    <source>
        <dbReference type="EMBL" id="EEH58116.1"/>
    </source>
</evidence>
<dbReference type="GO" id="GO:0004571">
    <property type="term" value="F:mannosyl-oligosaccharide 1,2-alpha-mannosidase activity"/>
    <property type="evidence" value="ECO:0007669"/>
    <property type="project" value="UniProtKB-EC"/>
</dbReference>
<feature type="active site" evidence="10">
    <location>
        <position position="377"/>
    </location>
</feature>
<dbReference type="EMBL" id="GG663738">
    <property type="protein sequence ID" value="EEH58116.1"/>
    <property type="molecule type" value="Genomic_DNA"/>
</dbReference>
<evidence type="ECO:0000256" key="7">
    <source>
        <dbReference type="ARBA" id="ARBA00023157"/>
    </source>
</evidence>
<keyword evidence="6 11" id="KW-0106">Calcium</keyword>
<keyword evidence="13" id="KW-0326">Glycosidase</keyword>
<dbReference type="EC" id="3.2.1.-" evidence="13"/>
<dbReference type="KEGG" id="mpp:MICPUCDRAFT_15822"/>
<feature type="active site" description="Proton donor" evidence="10">
    <location>
        <position position="472"/>
    </location>
</feature>
<evidence type="ECO:0000256" key="14">
    <source>
        <dbReference type="SAM" id="MobiDB-lite"/>
    </source>
</evidence>
<name>C1MQQ3_MICPC</name>
<evidence type="ECO:0000256" key="10">
    <source>
        <dbReference type="PIRSR" id="PIRSR601382-1"/>
    </source>
</evidence>
<dbReference type="GO" id="GO:0005509">
    <property type="term" value="F:calcium ion binding"/>
    <property type="evidence" value="ECO:0007669"/>
    <property type="project" value="InterPro"/>
</dbReference>
<dbReference type="Pfam" id="PF01532">
    <property type="entry name" value="Glyco_hydro_47"/>
    <property type="match status" value="1"/>
</dbReference>
<keyword evidence="15" id="KW-0732">Signal</keyword>
<dbReference type="RefSeq" id="XP_003058165.1">
    <property type="nucleotide sequence ID" value="XM_003058119.1"/>
</dbReference>
<feature type="disulfide bond" evidence="12">
    <location>
        <begin position="429"/>
        <end position="458"/>
    </location>
</feature>
<evidence type="ECO:0000256" key="15">
    <source>
        <dbReference type="SAM" id="SignalP"/>
    </source>
</evidence>
<proteinExistence type="inferred from homology"/>
<evidence type="ECO:0000256" key="2">
    <source>
        <dbReference type="ARBA" id="ARBA00004922"/>
    </source>
</evidence>
<feature type="chain" id="PRO_5002912080" description="alpha-1,2-Mannosidase" evidence="15">
    <location>
        <begin position="24"/>
        <end position="631"/>
    </location>
</feature>
<dbReference type="GO" id="GO:0016020">
    <property type="term" value="C:membrane"/>
    <property type="evidence" value="ECO:0007669"/>
    <property type="project" value="InterPro"/>
</dbReference>
<dbReference type="InterPro" id="IPR012341">
    <property type="entry name" value="6hp_glycosidase-like_sf"/>
</dbReference>
<evidence type="ECO:0000256" key="1">
    <source>
        <dbReference type="ARBA" id="ARBA00001913"/>
    </source>
</evidence>
<keyword evidence="4 11" id="KW-0479">Metal-binding</keyword>
<evidence type="ECO:0000256" key="8">
    <source>
        <dbReference type="ARBA" id="ARBA00047669"/>
    </source>
</evidence>
<evidence type="ECO:0000256" key="4">
    <source>
        <dbReference type="ARBA" id="ARBA00022723"/>
    </source>
</evidence>
<dbReference type="OMA" id="AAFKHSW"/>
<feature type="compositionally biased region" description="Low complexity" evidence="14">
    <location>
        <begin position="36"/>
        <end position="72"/>
    </location>
</feature>
<dbReference type="STRING" id="564608.C1MQQ3"/>
<feature type="region of interest" description="Disordered" evidence="14">
    <location>
        <begin position="36"/>
        <end position="74"/>
    </location>
</feature>
<evidence type="ECO:0000256" key="3">
    <source>
        <dbReference type="ARBA" id="ARBA00007658"/>
    </source>
</evidence>
<feature type="active site" description="Proton donor" evidence="10">
    <location>
        <position position="233"/>
    </location>
</feature>
<evidence type="ECO:0000256" key="9">
    <source>
        <dbReference type="ARBA" id="ARBA00048605"/>
    </source>
</evidence>
<comment type="catalytic activity">
    <reaction evidence="8">
        <text>N(4)-(alpha-D-Man-(1-&gt;2)-alpha-D-Man-(1-&gt;2)-alpha-D-Man-(1-&gt;3)-[alpha-D-Man-(1-&gt;3)-[alpha-D-Man-(1-&gt;2)-alpha-D-Man-(1-&gt;6)]-alpha-D-Man-(1-&gt;6)]-beta-D-Man-(1-&gt;4)-beta-D-GlcNAc-(1-&gt;4)-beta-D-GlcNAc)-L-asparaginyl-[protein] (N-glucan mannose isomer 8A1,2,3B1,3) + 3 H2O = N(4)-(alpha-D-Man-(1-&gt;3)-[alpha-D-Man-(1-&gt;3)-[alpha-D-Man-(1-&gt;6)]-alpha-D-Man-(1-&gt;6)]-beta-D-Man-(1-&gt;4)-beta-D-GlcNAc-(1-&gt;4)-beta-D-GlcNAc)-L-asparaginyl-[protein] (N-glucan mannose isomer 5A1,2) + 3 beta-D-mannose</text>
        <dbReference type="Rhea" id="RHEA:56028"/>
        <dbReference type="Rhea" id="RHEA-COMP:14358"/>
        <dbReference type="Rhea" id="RHEA-COMP:14367"/>
        <dbReference type="ChEBI" id="CHEBI:15377"/>
        <dbReference type="ChEBI" id="CHEBI:28563"/>
        <dbReference type="ChEBI" id="CHEBI:59087"/>
        <dbReference type="ChEBI" id="CHEBI:60628"/>
        <dbReference type="EC" id="3.2.1.113"/>
    </reaction>
</comment>
<dbReference type="GO" id="GO:0005975">
    <property type="term" value="P:carbohydrate metabolic process"/>
    <property type="evidence" value="ECO:0007669"/>
    <property type="project" value="InterPro"/>
</dbReference>
<gene>
    <name evidence="16" type="ORF">MICPUCDRAFT_15822</name>
</gene>
<dbReference type="PANTHER" id="PTHR11742:SF55">
    <property type="entry name" value="ENDOPLASMIC RETICULUM MANNOSYL-OLIGOSACCHARIDE 1,2-ALPHA-MANNOSIDASE"/>
    <property type="match status" value="1"/>
</dbReference>
<dbReference type="Gene3D" id="1.50.10.10">
    <property type="match status" value="1"/>
</dbReference>
<dbReference type="InterPro" id="IPR001382">
    <property type="entry name" value="Glyco_hydro_47"/>
</dbReference>
<comment type="similarity">
    <text evidence="3 13">Belongs to the glycosyl hydrolase 47 family.</text>
</comment>
<keyword evidence="17" id="KW-1185">Reference proteome</keyword>
<dbReference type="PRINTS" id="PR00747">
    <property type="entry name" value="GLYHDRLASE47"/>
</dbReference>
<keyword evidence="7 12" id="KW-1015">Disulfide bond</keyword>
<protein>
    <recommendedName>
        <fullName evidence="13">alpha-1,2-Mannosidase</fullName>
        <ecNumber evidence="13">3.2.1.-</ecNumber>
    </recommendedName>
</protein>
<dbReference type="GO" id="GO:0005783">
    <property type="term" value="C:endoplasmic reticulum"/>
    <property type="evidence" value="ECO:0007669"/>
    <property type="project" value="TreeGrafter"/>
</dbReference>
<dbReference type="OrthoDB" id="8118055at2759"/>
<dbReference type="eggNOG" id="KOG2431">
    <property type="taxonomic scope" value="Eukaryota"/>
</dbReference>
<keyword evidence="5 13" id="KW-0378">Hydrolase</keyword>